<dbReference type="InterPro" id="IPR041468">
    <property type="entry name" value="HTH_ParB/Spo0J"/>
</dbReference>
<dbReference type="InterPro" id="IPR036086">
    <property type="entry name" value="ParB/Sulfiredoxin_sf"/>
</dbReference>
<comment type="similarity">
    <text evidence="1">Belongs to the ParB family.</text>
</comment>
<dbReference type="PANTHER" id="PTHR33375">
    <property type="entry name" value="CHROMOSOME-PARTITIONING PROTEIN PARB-RELATED"/>
    <property type="match status" value="1"/>
</dbReference>
<dbReference type="NCBIfam" id="TIGR00180">
    <property type="entry name" value="parB_part"/>
    <property type="match status" value="1"/>
</dbReference>
<dbReference type="InterPro" id="IPR004437">
    <property type="entry name" value="ParB/RepB/Spo0J"/>
</dbReference>
<dbReference type="GO" id="GO:0005694">
    <property type="term" value="C:chromosome"/>
    <property type="evidence" value="ECO:0007669"/>
    <property type="project" value="TreeGrafter"/>
</dbReference>
<dbReference type="SUPFAM" id="SSF110849">
    <property type="entry name" value="ParB/Sulfiredoxin"/>
    <property type="match status" value="1"/>
</dbReference>
<evidence type="ECO:0000256" key="2">
    <source>
        <dbReference type="ARBA" id="ARBA00022829"/>
    </source>
</evidence>
<sequence>MSSSERRWQRLARNKSTEIELTAYDDLFQTDESREEAKLSKIRDIPISEIDEFPDHPFKVLIDEDMEQLVESIKRNGVMTPATVRLKEDGRYELISGHRRRKACELAGLETLKCEVKDLSRDEAIIIMVESNLQRSTILPSEKAFAYKMRLEAMKRQAGRPTKDNYSPMGNNLEFATSSDELAEKVGESKNQIFRFIRLTELVPEILQMVDDRQIAFRPAVEISYLSEEQQYTLLEAMEYSDATPSLAQAIKMKKFMQDGKLTNEVIQSIMEEEKPNQKEKPAFRDERITKLIPKSVPRGQESDFVVKALEFYNRHLQRQRSQER</sequence>
<name>C4P4E5_ENTFL</name>
<dbReference type="Pfam" id="PF02195">
    <property type="entry name" value="ParB_N"/>
    <property type="match status" value="1"/>
</dbReference>
<evidence type="ECO:0000259" key="3">
    <source>
        <dbReference type="SMART" id="SM00470"/>
    </source>
</evidence>
<dbReference type="GO" id="GO:0045881">
    <property type="term" value="P:positive regulation of sporulation resulting in formation of a cellular spore"/>
    <property type="evidence" value="ECO:0007669"/>
    <property type="project" value="TreeGrafter"/>
</dbReference>
<dbReference type="AlphaFoldDB" id="C4P4E5"/>
<proteinExistence type="inferred from homology"/>
<evidence type="ECO:0000313" key="4">
    <source>
        <dbReference type="EMBL" id="ACQ89828.1"/>
    </source>
</evidence>
<dbReference type="EMBL" id="FJ872410">
    <property type="protein sequence ID" value="ACQ89828.1"/>
    <property type="molecule type" value="Genomic_DNA"/>
</dbReference>
<dbReference type="GO" id="GO:0003677">
    <property type="term" value="F:DNA binding"/>
    <property type="evidence" value="ECO:0007669"/>
    <property type="project" value="InterPro"/>
</dbReference>
<dbReference type="Pfam" id="PF17762">
    <property type="entry name" value="HTH_ParB"/>
    <property type="match status" value="1"/>
</dbReference>
<protein>
    <submittedName>
        <fullName evidence="4">ParB-like protein</fullName>
    </submittedName>
</protein>
<dbReference type="PANTHER" id="PTHR33375:SF1">
    <property type="entry name" value="CHROMOSOME-PARTITIONING PROTEIN PARB-RELATED"/>
    <property type="match status" value="1"/>
</dbReference>
<evidence type="ECO:0000256" key="1">
    <source>
        <dbReference type="ARBA" id="ARBA00006295"/>
    </source>
</evidence>
<dbReference type="SUPFAM" id="SSF109709">
    <property type="entry name" value="KorB DNA-binding domain-like"/>
    <property type="match status" value="1"/>
</dbReference>
<reference evidence="4" key="2">
    <citation type="submission" date="2009-03" db="EMBL/GenBank/DDBJ databases">
        <title>Acquired DNA containing D-alanine,D-serine operons in vancomycin resistant Enterococcus faecalis.</title>
        <authorList>
            <person name="Boyd D.A."/>
            <person name="Mulvey M.R."/>
        </authorList>
    </citation>
    <scope>NUCLEOTIDE SEQUENCE</scope>
    <source>
        <strain evidence="4">N03-0233</strain>
    </source>
</reference>
<dbReference type="InterPro" id="IPR050336">
    <property type="entry name" value="Chromosome_partition/occlusion"/>
</dbReference>
<accession>C4P4E5</accession>
<dbReference type="Gene3D" id="3.90.1530.30">
    <property type="match status" value="1"/>
</dbReference>
<dbReference type="InterPro" id="IPR003115">
    <property type="entry name" value="ParB_N"/>
</dbReference>
<dbReference type="Gene3D" id="1.10.10.2830">
    <property type="match status" value="1"/>
</dbReference>
<organism evidence="4">
    <name type="scientific">Enterococcus faecalis</name>
    <name type="common">Streptococcus faecalis</name>
    <dbReference type="NCBI Taxonomy" id="1351"/>
    <lineage>
        <taxon>Bacteria</taxon>
        <taxon>Bacillati</taxon>
        <taxon>Bacillota</taxon>
        <taxon>Bacilli</taxon>
        <taxon>Lactobacillales</taxon>
        <taxon>Enterococcaceae</taxon>
        <taxon>Enterococcus</taxon>
    </lineage>
</organism>
<keyword evidence="2" id="KW-0159">Chromosome partition</keyword>
<dbReference type="GO" id="GO:0007059">
    <property type="term" value="P:chromosome segregation"/>
    <property type="evidence" value="ECO:0007669"/>
    <property type="project" value="UniProtKB-KW"/>
</dbReference>
<reference evidence="4" key="1">
    <citation type="journal article" date="2006" name="Antimicrob. Agents Chemother.">
        <title>VanG-type vancomycin-resistant Enterococcus faecalis strains isolated in Canada.</title>
        <authorList>
            <person name="Boyd D.A."/>
            <person name="Du T."/>
            <person name="Hizon R."/>
            <person name="Kaplen B."/>
            <person name="Murphy T."/>
            <person name="Tyler S."/>
            <person name="Brown S."/>
            <person name="Jamieson F."/>
            <person name="Weiss K."/>
            <person name="Mulvey M.R."/>
        </authorList>
    </citation>
    <scope>NUCLEOTIDE SEQUENCE</scope>
    <source>
        <strain evidence="4">N03-0233</strain>
    </source>
</reference>
<dbReference type="SMART" id="SM00470">
    <property type="entry name" value="ParB"/>
    <property type="match status" value="1"/>
</dbReference>
<feature type="domain" description="ParB-like N-terminal" evidence="3">
    <location>
        <begin position="43"/>
        <end position="133"/>
    </location>
</feature>
<dbReference type="CDD" id="cd16407">
    <property type="entry name" value="ParB_N_like"/>
    <property type="match status" value="1"/>
</dbReference>